<accession>A0A6C0F767</accession>
<sequence>MNVDVNDVGEIDMDMLIHVDDIEYYIHYDTDDETGDTDDSPLLFQVFGDNLIGILILHTIYEEIKHHQVTIIQNAFRKYIQKKQNWKNEHRVASIDYLEDVFQYAYYPPDKTSMIPLLQNGGFCYRWAQARFKQN</sequence>
<dbReference type="EMBL" id="MN738787">
    <property type="protein sequence ID" value="QHT36944.1"/>
    <property type="molecule type" value="Genomic_DNA"/>
</dbReference>
<reference evidence="1" key="1">
    <citation type="journal article" date="2020" name="Nature">
        <title>Giant virus diversity and host interactions through global metagenomics.</title>
        <authorList>
            <person name="Schulz F."/>
            <person name="Roux S."/>
            <person name="Paez-Espino D."/>
            <person name="Jungbluth S."/>
            <person name="Walsh D.A."/>
            <person name="Denef V.J."/>
            <person name="McMahon K.D."/>
            <person name="Konstantinidis K.T."/>
            <person name="Eloe-Fadrosh E.A."/>
            <person name="Kyrpides N.C."/>
            <person name="Woyke T."/>
        </authorList>
    </citation>
    <scope>NUCLEOTIDE SEQUENCE</scope>
    <source>
        <strain evidence="1">GVMAG-S-ERX555967-130</strain>
    </source>
</reference>
<evidence type="ECO:0000313" key="1">
    <source>
        <dbReference type="EMBL" id="QHT36944.1"/>
    </source>
</evidence>
<organism evidence="1">
    <name type="scientific">viral metagenome</name>
    <dbReference type="NCBI Taxonomy" id="1070528"/>
    <lineage>
        <taxon>unclassified sequences</taxon>
        <taxon>metagenomes</taxon>
        <taxon>organismal metagenomes</taxon>
    </lineage>
</organism>
<name>A0A6C0F767_9ZZZZ</name>
<dbReference type="AlphaFoldDB" id="A0A6C0F767"/>
<protein>
    <submittedName>
        <fullName evidence="1">Uncharacterized protein</fullName>
    </submittedName>
</protein>
<proteinExistence type="predicted"/>